<proteinExistence type="predicted"/>
<feature type="region of interest" description="Disordered" evidence="1">
    <location>
        <begin position="179"/>
        <end position="205"/>
    </location>
</feature>
<dbReference type="EMBL" id="MU001871">
    <property type="protein sequence ID" value="KAF2795059.1"/>
    <property type="molecule type" value="Genomic_DNA"/>
</dbReference>
<organism evidence="2 3">
    <name type="scientific">Melanomma pulvis-pyrius CBS 109.77</name>
    <dbReference type="NCBI Taxonomy" id="1314802"/>
    <lineage>
        <taxon>Eukaryota</taxon>
        <taxon>Fungi</taxon>
        <taxon>Dikarya</taxon>
        <taxon>Ascomycota</taxon>
        <taxon>Pezizomycotina</taxon>
        <taxon>Dothideomycetes</taxon>
        <taxon>Pleosporomycetidae</taxon>
        <taxon>Pleosporales</taxon>
        <taxon>Melanommataceae</taxon>
        <taxon>Melanomma</taxon>
    </lineage>
</organism>
<reference evidence="2" key="1">
    <citation type="journal article" date="2020" name="Stud. Mycol.">
        <title>101 Dothideomycetes genomes: a test case for predicting lifestyles and emergence of pathogens.</title>
        <authorList>
            <person name="Haridas S."/>
            <person name="Albert R."/>
            <person name="Binder M."/>
            <person name="Bloem J."/>
            <person name="Labutti K."/>
            <person name="Salamov A."/>
            <person name="Andreopoulos B."/>
            <person name="Baker S."/>
            <person name="Barry K."/>
            <person name="Bills G."/>
            <person name="Bluhm B."/>
            <person name="Cannon C."/>
            <person name="Castanera R."/>
            <person name="Culley D."/>
            <person name="Daum C."/>
            <person name="Ezra D."/>
            <person name="Gonzalez J."/>
            <person name="Henrissat B."/>
            <person name="Kuo A."/>
            <person name="Liang C."/>
            <person name="Lipzen A."/>
            <person name="Lutzoni F."/>
            <person name="Magnuson J."/>
            <person name="Mondo S."/>
            <person name="Nolan M."/>
            <person name="Ohm R."/>
            <person name="Pangilinan J."/>
            <person name="Park H.-J."/>
            <person name="Ramirez L."/>
            <person name="Alfaro M."/>
            <person name="Sun H."/>
            <person name="Tritt A."/>
            <person name="Yoshinaga Y."/>
            <person name="Zwiers L.-H."/>
            <person name="Turgeon B."/>
            <person name="Goodwin S."/>
            <person name="Spatafora J."/>
            <person name="Crous P."/>
            <person name="Grigoriev I."/>
        </authorList>
    </citation>
    <scope>NUCLEOTIDE SEQUENCE</scope>
    <source>
        <strain evidence="2">CBS 109.77</strain>
    </source>
</reference>
<dbReference type="AlphaFoldDB" id="A0A6A6XEX2"/>
<keyword evidence="3" id="KW-1185">Reference proteome</keyword>
<accession>A0A6A6XEX2</accession>
<evidence type="ECO:0000256" key="1">
    <source>
        <dbReference type="SAM" id="MobiDB-lite"/>
    </source>
</evidence>
<gene>
    <name evidence="2" type="ORF">K505DRAFT_360555</name>
</gene>
<evidence type="ECO:0000313" key="3">
    <source>
        <dbReference type="Proteomes" id="UP000799757"/>
    </source>
</evidence>
<evidence type="ECO:0000313" key="2">
    <source>
        <dbReference type="EMBL" id="KAF2795059.1"/>
    </source>
</evidence>
<feature type="non-terminal residue" evidence="2">
    <location>
        <position position="1"/>
    </location>
</feature>
<feature type="compositionally biased region" description="Polar residues" evidence="1">
    <location>
        <begin position="187"/>
        <end position="197"/>
    </location>
</feature>
<name>A0A6A6XEX2_9PLEO</name>
<sequence>KNEADDEAGAPSSPEEAVAQLKERKVKFVKGLDKRSPLFREASVAFDEGIYKVRLIESVRAVRAAVRAVDSKVKALEAKHERSAKAATPAASAVRVQALKPDSNGHGRYIDVASPSTVHRTSAHIFQTSPSAGKGKGNAHVDDIAKSSSVSATKARGQIKAKAKLTRNLPAIAAPKLGVKRARPASPQVSQQPTSGRTGPLSKRTRLMFPPIPRIEPDWTPKELFYQGMQFAASYHKQAHPEVASADAELHGYVREKLALEMDPVTGEVSEPAFYMDGTFPTGSWEWVKANGGYWGDEFEIPGASNGKGVDTTK</sequence>
<protein>
    <submittedName>
        <fullName evidence="2">Uncharacterized protein</fullName>
    </submittedName>
</protein>
<dbReference type="Proteomes" id="UP000799757">
    <property type="component" value="Unassembled WGS sequence"/>
</dbReference>